<evidence type="ECO:0000313" key="2">
    <source>
        <dbReference type="Proteomes" id="UP000829398"/>
    </source>
</evidence>
<accession>A0ACB8N3M4</accession>
<gene>
    <name evidence="1" type="ORF">KPL71_004230</name>
</gene>
<comment type="caution">
    <text evidence="1">The sequence shown here is derived from an EMBL/GenBank/DDBJ whole genome shotgun (WGS) entry which is preliminary data.</text>
</comment>
<keyword evidence="2" id="KW-1185">Reference proteome</keyword>
<organism evidence="1 2">
    <name type="scientific">Citrus sinensis</name>
    <name type="common">Sweet orange</name>
    <name type="synonym">Citrus aurantium var. sinensis</name>
    <dbReference type="NCBI Taxonomy" id="2711"/>
    <lineage>
        <taxon>Eukaryota</taxon>
        <taxon>Viridiplantae</taxon>
        <taxon>Streptophyta</taxon>
        <taxon>Embryophyta</taxon>
        <taxon>Tracheophyta</taxon>
        <taxon>Spermatophyta</taxon>
        <taxon>Magnoliopsida</taxon>
        <taxon>eudicotyledons</taxon>
        <taxon>Gunneridae</taxon>
        <taxon>Pentapetalae</taxon>
        <taxon>rosids</taxon>
        <taxon>malvids</taxon>
        <taxon>Sapindales</taxon>
        <taxon>Rutaceae</taxon>
        <taxon>Aurantioideae</taxon>
        <taxon>Citrus</taxon>
    </lineage>
</organism>
<name>A0ACB8N3M4_CITSI</name>
<reference evidence="2" key="1">
    <citation type="journal article" date="2023" name="Hortic. Res.">
        <title>A chromosome-level phased genome enabling allele-level studies in sweet orange: a case study on citrus Huanglongbing tolerance.</title>
        <authorList>
            <person name="Wu B."/>
            <person name="Yu Q."/>
            <person name="Deng Z."/>
            <person name="Duan Y."/>
            <person name="Luo F."/>
            <person name="Gmitter F. Jr."/>
        </authorList>
    </citation>
    <scope>NUCLEOTIDE SEQUENCE [LARGE SCALE GENOMIC DNA]</scope>
    <source>
        <strain evidence="2">cv. Valencia</strain>
    </source>
</reference>
<sequence length="849" mass="98195">MQEVFYSLSIPISTFLSTIQILPSKFQRTIPAIGLIDIGAQRSMLNPHLLPPEDWTDYEEHFKAVNGKLFTTSLITKKLIGIQIFPNCVIWTKVIGSTLPNKDLLLGFDILHQIRHLQIIPTGIRVKSMFKPFTNILKLYHLSETPQSYQDISTKLLSFCPESHSEFTHPNPLWKNKSFFIKLPFKLNEDINPTKATHSGMSPSDLLLAQQECSQLLAQGLIEPTSSQWACQAFYVEKHSEIVREKKRLVIDYQPLNMFLQDDKFPLPHHRQSMFTFLKNAQIFSKFDLKSGFWQLGIEPSECYKIAFCIPNAHFQWTVLRFGLKTAPSIFQKSMVQLFQPILHHALIYIDDILLFSGSHDDHRQLLTQFYDIIQSHGIMLSAKKSTIATYNIEFLDQQLSNRQIQQFLGIINYIRDFLPHVDHHTHHLSALLKKQPPEWNADHTAAVTTLKQIAQNPPPLKLITDGKCILQTDASDESWGAILLEELNDKEHFIAYASGQKHYYSVFKEILAVKNGIKKFEYHLIGHHFLIRMDSSAFPNIFHFKGKTVPEKMLLRLKDWFSKYDFSVKHIKGSQNLIPDMLSRLSKPQDPLTLFSTTYHFPIISMATSLPPEALTKKTFPFNKTFSSVFSIQEFARKALFRFFMKAYLVTDPFPFSTFHPENLFLTGLTLDPTRDTTEDVLWYIWCLTVLYATKLVLPISPTLDRLLNPDNATSLTWILLEWFSPIPWWRKKLQQLSEIYNLDRMPAPEAQLFTSVFIIHRSYFQHPDTNLFWTQDQDPPPNLPNDQLSHPKLTKPPKLPLSILRGPSCKHPKLSKTFFQKYPHSGDTDPDETESSSEDEYMNLCSP</sequence>
<protein>
    <submittedName>
        <fullName evidence="1">Uncharacterized protein</fullName>
    </submittedName>
</protein>
<dbReference type="EMBL" id="CM039171">
    <property type="protein sequence ID" value="KAH9792691.1"/>
    <property type="molecule type" value="Genomic_DNA"/>
</dbReference>
<proteinExistence type="predicted"/>
<evidence type="ECO:0000313" key="1">
    <source>
        <dbReference type="EMBL" id="KAH9792691.1"/>
    </source>
</evidence>
<dbReference type="Proteomes" id="UP000829398">
    <property type="component" value="Chromosome 2"/>
</dbReference>